<comment type="caution">
    <text evidence="1">The sequence shown here is derived from an EMBL/GenBank/DDBJ whole genome shotgun (WGS) entry which is preliminary data.</text>
</comment>
<protein>
    <recommendedName>
        <fullName evidence="3">DUF4913 domain-containing protein</fullName>
    </recommendedName>
</protein>
<proteinExistence type="predicted"/>
<evidence type="ECO:0008006" key="3">
    <source>
        <dbReference type="Google" id="ProtNLM"/>
    </source>
</evidence>
<accession>A0A1B9NHJ4</accession>
<organism evidence="1 2">
    <name type="scientific">Microbacterium sediminis</name>
    <dbReference type="NCBI Taxonomy" id="904291"/>
    <lineage>
        <taxon>Bacteria</taxon>
        <taxon>Bacillati</taxon>
        <taxon>Actinomycetota</taxon>
        <taxon>Actinomycetes</taxon>
        <taxon>Micrococcales</taxon>
        <taxon>Microbacteriaceae</taxon>
        <taxon>Microbacterium</taxon>
    </lineage>
</organism>
<keyword evidence="2" id="KW-1185">Reference proteome</keyword>
<dbReference type="Proteomes" id="UP000093355">
    <property type="component" value="Unassembled WGS sequence"/>
</dbReference>
<evidence type="ECO:0000313" key="2">
    <source>
        <dbReference type="Proteomes" id="UP000093355"/>
    </source>
</evidence>
<dbReference type="AlphaFoldDB" id="A0A1B9NHJ4"/>
<gene>
    <name evidence="1" type="ORF">A7J15_12680</name>
</gene>
<name>A0A1B9NHJ4_9MICO</name>
<dbReference type="STRING" id="904291.A7J15_12680"/>
<sequence>MSAFDPGDIEGLIAAELAGLPRLGHGTDPLGSHPVDWRHLPPEQVRAEWMALREWVEWFTVRYTVPVSVVPDCWWKHGALVEELSALHVAHLAAFDDSDSGFGPIGWHERLARARPRLQNAGAGRASGHFELKPRSWDAATAEAEWDAWITETQAGRDTAGSHQGKGAG</sequence>
<dbReference type="RefSeq" id="WP_067028578.1">
    <property type="nucleotide sequence ID" value="NZ_JRNY01000015.1"/>
</dbReference>
<reference evidence="1 2" key="1">
    <citation type="submission" date="2016-05" db="EMBL/GenBank/DDBJ databases">
        <authorList>
            <person name="Lavstsen T."/>
            <person name="Jespersen J.S."/>
        </authorList>
    </citation>
    <scope>NUCLEOTIDE SEQUENCE [LARGE SCALE GENOMIC DNA]</scope>
    <source>
        <strain evidence="1 2">YLB-01</strain>
    </source>
</reference>
<dbReference type="EMBL" id="LXMD01000007">
    <property type="protein sequence ID" value="OCG76024.1"/>
    <property type="molecule type" value="Genomic_DNA"/>
</dbReference>
<evidence type="ECO:0000313" key="1">
    <source>
        <dbReference type="EMBL" id="OCG76024.1"/>
    </source>
</evidence>